<protein>
    <submittedName>
        <fullName evidence="1">Uncharacterized protein</fullName>
    </submittedName>
</protein>
<organism evidence="1">
    <name type="scientific">Myoviridae sp. ctk6V34</name>
    <dbReference type="NCBI Taxonomy" id="2825164"/>
    <lineage>
        <taxon>Viruses</taxon>
        <taxon>Duplodnaviria</taxon>
        <taxon>Heunggongvirae</taxon>
        <taxon>Uroviricota</taxon>
        <taxon>Caudoviricetes</taxon>
    </lineage>
</organism>
<sequence length="144" mass="16965">METISTHGTAEKKFRCTTGKGVNMNYYQPMPNYRPMPQPMVPQQMVPQQEEILYVPNQQAAEAYLMAPNSFVRLWDAQAPRFYEKRTDPQGRPFPMDVYEFHKVTDEPKRDEIDMSEQFVTRKEFDELRAKLEPKKKKGEENNG</sequence>
<dbReference type="EMBL" id="BK016190">
    <property type="protein sequence ID" value="DAG01309.1"/>
    <property type="molecule type" value="Genomic_DNA"/>
</dbReference>
<proteinExistence type="predicted"/>
<reference evidence="1" key="1">
    <citation type="journal article" date="2021" name="Proc. Natl. Acad. Sci. U.S.A.">
        <title>A Catalog of Tens of Thousands of Viruses from Human Metagenomes Reveals Hidden Associations with Chronic Diseases.</title>
        <authorList>
            <person name="Tisza M.J."/>
            <person name="Buck C.B."/>
        </authorList>
    </citation>
    <scope>NUCLEOTIDE SEQUENCE</scope>
    <source>
        <strain evidence="1">Ctk6V34</strain>
    </source>
</reference>
<evidence type="ECO:0000313" key="1">
    <source>
        <dbReference type="EMBL" id="DAG01309.1"/>
    </source>
</evidence>
<accession>A0A8S5V3M3</accession>
<name>A0A8S5V3M3_9CAUD</name>